<feature type="region of interest" description="Disordered" evidence="1">
    <location>
        <begin position="64"/>
        <end position="98"/>
    </location>
</feature>
<evidence type="ECO:0000256" key="1">
    <source>
        <dbReference type="SAM" id="MobiDB-lite"/>
    </source>
</evidence>
<dbReference type="AlphaFoldDB" id="A0A9X9LGD8"/>
<evidence type="ECO:0000313" key="3">
    <source>
        <dbReference type="Proteomes" id="UP000269945"/>
    </source>
</evidence>
<dbReference type="EMBL" id="CYRY02002710">
    <property type="protein sequence ID" value="VCW67439.1"/>
    <property type="molecule type" value="Genomic_DNA"/>
</dbReference>
<comment type="caution">
    <text evidence="2">The sequence shown here is derived from an EMBL/GenBank/DDBJ whole genome shotgun (WGS) entry which is preliminary data.</text>
</comment>
<sequence>GPLLSAPSSIAQDSDSESPGALRRVWWLLTEEAELLSQRGCHSSFTHSSLRPRLPGAQMAWRPVDTTTHGMGSPPRTACAAGTGPPPSLALESAVEGK</sequence>
<name>A0A9X9LGD8_GULGU</name>
<protein>
    <submittedName>
        <fullName evidence="2">Uncharacterized protein</fullName>
    </submittedName>
</protein>
<feature type="compositionally biased region" description="Polar residues" evidence="1">
    <location>
        <begin position="1"/>
        <end position="13"/>
    </location>
</feature>
<reference evidence="2 3" key="1">
    <citation type="submission" date="2018-10" db="EMBL/GenBank/DDBJ databases">
        <authorList>
            <person name="Ekblom R."/>
            <person name="Jareborg N."/>
        </authorList>
    </citation>
    <scope>NUCLEOTIDE SEQUENCE [LARGE SCALE GENOMIC DNA]</scope>
    <source>
        <tissue evidence="2">Muscle</tissue>
    </source>
</reference>
<gene>
    <name evidence="2" type="ORF">BN2614_LOCUS2</name>
</gene>
<organism evidence="2 3">
    <name type="scientific">Gulo gulo</name>
    <name type="common">Wolverine</name>
    <name type="synonym">Gluton</name>
    <dbReference type="NCBI Taxonomy" id="48420"/>
    <lineage>
        <taxon>Eukaryota</taxon>
        <taxon>Metazoa</taxon>
        <taxon>Chordata</taxon>
        <taxon>Craniata</taxon>
        <taxon>Vertebrata</taxon>
        <taxon>Euteleostomi</taxon>
        <taxon>Mammalia</taxon>
        <taxon>Eutheria</taxon>
        <taxon>Laurasiatheria</taxon>
        <taxon>Carnivora</taxon>
        <taxon>Caniformia</taxon>
        <taxon>Musteloidea</taxon>
        <taxon>Mustelidae</taxon>
        <taxon>Guloninae</taxon>
        <taxon>Gulo</taxon>
    </lineage>
</organism>
<feature type="non-terminal residue" evidence="2">
    <location>
        <position position="1"/>
    </location>
</feature>
<keyword evidence="3" id="KW-1185">Reference proteome</keyword>
<dbReference type="Proteomes" id="UP000269945">
    <property type="component" value="Unassembled WGS sequence"/>
</dbReference>
<accession>A0A9X9LGD8</accession>
<evidence type="ECO:0000313" key="2">
    <source>
        <dbReference type="EMBL" id="VCW67439.1"/>
    </source>
</evidence>
<feature type="region of interest" description="Disordered" evidence="1">
    <location>
        <begin position="1"/>
        <end position="20"/>
    </location>
</feature>
<proteinExistence type="predicted"/>